<evidence type="ECO:0000313" key="3">
    <source>
        <dbReference type="Proteomes" id="UP000807115"/>
    </source>
</evidence>
<feature type="chain" id="PRO_5037518787" description="Secreted protein" evidence="1">
    <location>
        <begin position="26"/>
        <end position="120"/>
    </location>
</feature>
<protein>
    <recommendedName>
        <fullName evidence="4">Secreted protein</fullName>
    </recommendedName>
</protein>
<keyword evidence="1" id="KW-0732">Signal</keyword>
<sequence length="120" mass="12991">MRRLHACALATMLSLIDQLAGPCSSCGDERARPVPVVAFPDGLLSTEDAHFECTAAGLLHWIIIIIIRRECRKLAGGLLLDSSACTSKEPETDRVERPGTYMIALLTGLSGSLLRPRFGK</sequence>
<comment type="caution">
    <text evidence="2">The sequence shown here is derived from an EMBL/GenBank/DDBJ whole genome shotgun (WGS) entry which is preliminary data.</text>
</comment>
<accession>A0A921S098</accession>
<feature type="signal peptide" evidence="1">
    <location>
        <begin position="1"/>
        <end position="25"/>
    </location>
</feature>
<gene>
    <name evidence="2" type="ORF">BDA96_01G204400</name>
</gene>
<reference evidence="2" key="2">
    <citation type="submission" date="2020-10" db="EMBL/GenBank/DDBJ databases">
        <authorList>
            <person name="Cooper E.A."/>
            <person name="Brenton Z.W."/>
            <person name="Flinn B.S."/>
            <person name="Jenkins J."/>
            <person name="Shu S."/>
            <person name="Flowers D."/>
            <person name="Luo F."/>
            <person name="Wang Y."/>
            <person name="Xia P."/>
            <person name="Barry K."/>
            <person name="Daum C."/>
            <person name="Lipzen A."/>
            <person name="Yoshinaga Y."/>
            <person name="Schmutz J."/>
            <person name="Saski C."/>
            <person name="Vermerris W."/>
            <person name="Kresovich S."/>
        </authorList>
    </citation>
    <scope>NUCLEOTIDE SEQUENCE</scope>
</reference>
<proteinExistence type="predicted"/>
<name>A0A921S098_SORBI</name>
<dbReference type="Proteomes" id="UP000807115">
    <property type="component" value="Chromosome 1"/>
</dbReference>
<dbReference type="EMBL" id="CM027680">
    <property type="protein sequence ID" value="KAG0548865.1"/>
    <property type="molecule type" value="Genomic_DNA"/>
</dbReference>
<evidence type="ECO:0008006" key="4">
    <source>
        <dbReference type="Google" id="ProtNLM"/>
    </source>
</evidence>
<reference evidence="2" key="1">
    <citation type="journal article" date="2019" name="BMC Genomics">
        <title>A new reference genome for Sorghum bicolor reveals high levels of sequence similarity between sweet and grain genotypes: implications for the genetics of sugar metabolism.</title>
        <authorList>
            <person name="Cooper E.A."/>
            <person name="Brenton Z.W."/>
            <person name="Flinn B.S."/>
            <person name="Jenkins J."/>
            <person name="Shu S."/>
            <person name="Flowers D."/>
            <person name="Luo F."/>
            <person name="Wang Y."/>
            <person name="Xia P."/>
            <person name="Barry K."/>
            <person name="Daum C."/>
            <person name="Lipzen A."/>
            <person name="Yoshinaga Y."/>
            <person name="Schmutz J."/>
            <person name="Saski C."/>
            <person name="Vermerris W."/>
            <person name="Kresovich S."/>
        </authorList>
    </citation>
    <scope>NUCLEOTIDE SEQUENCE</scope>
</reference>
<organism evidence="2 3">
    <name type="scientific">Sorghum bicolor</name>
    <name type="common">Sorghum</name>
    <name type="synonym">Sorghum vulgare</name>
    <dbReference type="NCBI Taxonomy" id="4558"/>
    <lineage>
        <taxon>Eukaryota</taxon>
        <taxon>Viridiplantae</taxon>
        <taxon>Streptophyta</taxon>
        <taxon>Embryophyta</taxon>
        <taxon>Tracheophyta</taxon>
        <taxon>Spermatophyta</taxon>
        <taxon>Magnoliopsida</taxon>
        <taxon>Liliopsida</taxon>
        <taxon>Poales</taxon>
        <taxon>Poaceae</taxon>
        <taxon>PACMAD clade</taxon>
        <taxon>Panicoideae</taxon>
        <taxon>Andropogonodae</taxon>
        <taxon>Andropogoneae</taxon>
        <taxon>Sorghinae</taxon>
        <taxon>Sorghum</taxon>
    </lineage>
</organism>
<evidence type="ECO:0000313" key="2">
    <source>
        <dbReference type="EMBL" id="KAG0548865.1"/>
    </source>
</evidence>
<evidence type="ECO:0000256" key="1">
    <source>
        <dbReference type="SAM" id="SignalP"/>
    </source>
</evidence>
<dbReference type="AlphaFoldDB" id="A0A921S098"/>